<feature type="compositionally biased region" description="Basic and acidic residues" evidence="1">
    <location>
        <begin position="572"/>
        <end position="581"/>
    </location>
</feature>
<feature type="compositionally biased region" description="Low complexity" evidence="1">
    <location>
        <begin position="481"/>
        <end position="501"/>
    </location>
</feature>
<feature type="region of interest" description="Disordered" evidence="1">
    <location>
        <begin position="571"/>
        <end position="597"/>
    </location>
</feature>
<name>A0A067QFI6_9AGAM</name>
<feature type="compositionally biased region" description="Polar residues" evidence="1">
    <location>
        <begin position="208"/>
        <end position="220"/>
    </location>
</feature>
<gene>
    <name evidence="2" type="ORF">JAAARDRAFT_203896</name>
</gene>
<dbReference type="OrthoDB" id="2646484at2759"/>
<dbReference type="HOGENOM" id="CLU_312606_0_0_1"/>
<feature type="compositionally biased region" description="Polar residues" evidence="1">
    <location>
        <begin position="502"/>
        <end position="519"/>
    </location>
</feature>
<feature type="compositionally biased region" description="Polar residues" evidence="1">
    <location>
        <begin position="167"/>
        <end position="178"/>
    </location>
</feature>
<protein>
    <submittedName>
        <fullName evidence="2">Uncharacterized protein</fullName>
    </submittedName>
</protein>
<feature type="region of interest" description="Disordered" evidence="1">
    <location>
        <begin position="685"/>
        <end position="704"/>
    </location>
</feature>
<keyword evidence="3" id="KW-1185">Reference proteome</keyword>
<dbReference type="AlphaFoldDB" id="A0A067QFI6"/>
<feature type="region of interest" description="Disordered" evidence="1">
    <location>
        <begin position="809"/>
        <end position="938"/>
    </location>
</feature>
<feature type="region of interest" description="Disordered" evidence="1">
    <location>
        <begin position="135"/>
        <end position="239"/>
    </location>
</feature>
<feature type="compositionally biased region" description="Low complexity" evidence="1">
    <location>
        <begin position="221"/>
        <end position="232"/>
    </location>
</feature>
<dbReference type="InParanoid" id="A0A067QFI6"/>
<feature type="compositionally biased region" description="Basic residues" evidence="1">
    <location>
        <begin position="80"/>
        <end position="89"/>
    </location>
</feature>
<evidence type="ECO:0000256" key="1">
    <source>
        <dbReference type="SAM" id="MobiDB-lite"/>
    </source>
</evidence>
<accession>A0A067QFI6</accession>
<evidence type="ECO:0000313" key="3">
    <source>
        <dbReference type="Proteomes" id="UP000027265"/>
    </source>
</evidence>
<dbReference type="Proteomes" id="UP000027265">
    <property type="component" value="Unassembled WGS sequence"/>
</dbReference>
<dbReference type="EMBL" id="KL197712">
    <property type="protein sequence ID" value="KDQ61366.1"/>
    <property type="molecule type" value="Genomic_DNA"/>
</dbReference>
<evidence type="ECO:0000313" key="2">
    <source>
        <dbReference type="EMBL" id="KDQ61366.1"/>
    </source>
</evidence>
<feature type="region of interest" description="Disordered" evidence="1">
    <location>
        <begin position="758"/>
        <end position="782"/>
    </location>
</feature>
<feature type="region of interest" description="Disordered" evidence="1">
    <location>
        <begin position="71"/>
        <end position="102"/>
    </location>
</feature>
<proteinExistence type="predicted"/>
<feature type="region of interest" description="Disordered" evidence="1">
    <location>
        <begin position="710"/>
        <end position="744"/>
    </location>
</feature>
<feature type="compositionally biased region" description="Polar residues" evidence="1">
    <location>
        <begin position="827"/>
        <end position="838"/>
    </location>
</feature>
<reference evidence="3" key="1">
    <citation type="journal article" date="2014" name="Proc. Natl. Acad. Sci. U.S.A.">
        <title>Extensive sampling of basidiomycete genomes demonstrates inadequacy of the white-rot/brown-rot paradigm for wood decay fungi.</title>
        <authorList>
            <person name="Riley R."/>
            <person name="Salamov A.A."/>
            <person name="Brown D.W."/>
            <person name="Nagy L.G."/>
            <person name="Floudas D."/>
            <person name="Held B.W."/>
            <person name="Levasseur A."/>
            <person name="Lombard V."/>
            <person name="Morin E."/>
            <person name="Otillar R."/>
            <person name="Lindquist E.A."/>
            <person name="Sun H."/>
            <person name="LaButti K.M."/>
            <person name="Schmutz J."/>
            <person name="Jabbour D."/>
            <person name="Luo H."/>
            <person name="Baker S.E."/>
            <person name="Pisabarro A.G."/>
            <person name="Walton J.D."/>
            <person name="Blanchette R.A."/>
            <person name="Henrissat B."/>
            <person name="Martin F."/>
            <person name="Cullen D."/>
            <person name="Hibbett D.S."/>
            <person name="Grigoriev I.V."/>
        </authorList>
    </citation>
    <scope>NUCLEOTIDE SEQUENCE [LARGE SCALE GENOMIC DNA]</scope>
    <source>
        <strain evidence="3">MUCL 33604</strain>
    </source>
</reference>
<feature type="region of interest" description="Disordered" evidence="1">
    <location>
        <begin position="481"/>
        <end position="529"/>
    </location>
</feature>
<sequence length="938" mass="100138">MSTSNQITMSPSLDITDILSRASYQDILSVSISLEIRSIPSIPSLPSLEIVPAFPPLASAVQHNPVLLTPHSIDPESLKRNKRGSRRPSKVPGNELVASRSTALTPRTKSVIVETISIAKWIDKLSTSPIQDHTPWAETSVLSPERDDGPTGYLPTRPDSQKRDSLSKTPKSRPSSTIVEPPSPHQSDFGPVRIYGRSVMGVDPDDSMQWSSQGNTIFNTSSRRASNASSSSNRREAHIWKKPGAPFLVGEEDHSEAPRTLSLQLTGDSDGKRLTLSTIPEFSVSITKGCGCDCSCDREEEQDNRTKLVPPTLLVSTNSTDAVPVSFPSSQSLVYPSPSLSSLSCSVMSTPTPSPFHNSTLPLVLGTHQSRLASRRGRPQPSPLNTSIPSHSLMSIPYPGIPTPFTGSPAAQTPQFELDGNGVSAGTGEGREMSVAEMVKDLRMRASLLERMSLEIPTDVGASTTPDCREDVRMVSTFSFGSSSSSSYSSASSHSNESPASTATSPNSHDLRFPSNNNGSEDDDGYNGSGDWSYVNELIDSYQLGYDGIEGGSPTSSSSIGSLEAPISREGVVLKHRDDGNRGSVGRNNGEDNEEKGYLPRISDEDAASLNPPRSPPAGFLGTGGAMDQPFPKLVATPAGQVIGGTHRASVHLGYSRVVSLDGSTSGLVPKRGILKSTKVVRFAFDTTHPPPHPSSSTNSVISSDGSDELIQLSSPVTPPSRKSSVRGRKATPGKPSPLRLTSLSGRDALLQQSQIEMPQSAPASISGRGFDRHGPANGLNVQSAFNMNSESYSSQTQQPQLAPLLRRHTLTPPSLPHPHFMKPQLSAPSTSNNTTLAQAKPKSGPILVGRYPTVPTKGRSNSNRNNKENLNKSLLGGVRSSMVPPKAWAPIVSEGRDENSARRASSGAGERRGPSELSPKSRMPVPFRSILTRFNKS</sequence>
<organism evidence="2 3">
    <name type="scientific">Jaapia argillacea MUCL 33604</name>
    <dbReference type="NCBI Taxonomy" id="933084"/>
    <lineage>
        <taxon>Eukaryota</taxon>
        <taxon>Fungi</taxon>
        <taxon>Dikarya</taxon>
        <taxon>Basidiomycota</taxon>
        <taxon>Agaricomycotina</taxon>
        <taxon>Agaricomycetes</taxon>
        <taxon>Agaricomycetidae</taxon>
        <taxon>Jaapiales</taxon>
        <taxon>Jaapiaceae</taxon>
        <taxon>Jaapia</taxon>
    </lineage>
</organism>